<keyword evidence="2" id="KW-1185">Reference proteome</keyword>
<dbReference type="AlphaFoldDB" id="A0AAD5W0E3"/>
<protein>
    <submittedName>
        <fullName evidence="1">Uncharacterized protein</fullName>
    </submittedName>
</protein>
<dbReference type="EMBL" id="JANIEX010000100">
    <property type="protein sequence ID" value="KAJ3573519.1"/>
    <property type="molecule type" value="Genomic_DNA"/>
</dbReference>
<sequence>MSQVHRHDAKPQTPRVRCNNLSTTISRLEFPDPLQSRLSEDTNPPCPFLEEIAITGVPTIILLSLLKHLRYLKLRKFSHHFYRDYVTETQTVVHKFIASLPQYLDPQRLENFHMTCNEELPLEPFVIPLLKSTRLRELTKKCKNLRFWGLAIDASQADNRRAIFTIPDMTTGIQNWSLRMLDTGDSPISHKQLVATSLASIFPALDDGNKQHEKPGLPIPRIGEPYLDLDEPFGYRKQRMTSRKHAEIVEERDGDWSDVEYLHYSFQRHP</sequence>
<name>A0AAD5W0E3_9AGAR</name>
<evidence type="ECO:0000313" key="2">
    <source>
        <dbReference type="Proteomes" id="UP001213000"/>
    </source>
</evidence>
<evidence type="ECO:0000313" key="1">
    <source>
        <dbReference type="EMBL" id="KAJ3573519.1"/>
    </source>
</evidence>
<comment type="caution">
    <text evidence="1">The sequence shown here is derived from an EMBL/GenBank/DDBJ whole genome shotgun (WGS) entry which is preliminary data.</text>
</comment>
<accession>A0AAD5W0E3</accession>
<dbReference type="Proteomes" id="UP001213000">
    <property type="component" value="Unassembled WGS sequence"/>
</dbReference>
<organism evidence="1 2">
    <name type="scientific">Leucocoprinus birnbaumii</name>
    <dbReference type="NCBI Taxonomy" id="56174"/>
    <lineage>
        <taxon>Eukaryota</taxon>
        <taxon>Fungi</taxon>
        <taxon>Dikarya</taxon>
        <taxon>Basidiomycota</taxon>
        <taxon>Agaricomycotina</taxon>
        <taxon>Agaricomycetes</taxon>
        <taxon>Agaricomycetidae</taxon>
        <taxon>Agaricales</taxon>
        <taxon>Agaricineae</taxon>
        <taxon>Agaricaceae</taxon>
        <taxon>Leucocoprinus</taxon>
    </lineage>
</organism>
<proteinExistence type="predicted"/>
<gene>
    <name evidence="1" type="ORF">NP233_g2384</name>
</gene>
<reference evidence="1" key="1">
    <citation type="submission" date="2022-07" db="EMBL/GenBank/DDBJ databases">
        <title>Genome Sequence of Leucocoprinus birnbaumii.</title>
        <authorList>
            <person name="Buettner E."/>
        </authorList>
    </citation>
    <scope>NUCLEOTIDE SEQUENCE</scope>
    <source>
        <strain evidence="1">VT141</strain>
    </source>
</reference>